<organism evidence="5 6">
    <name type="scientific">Halomarina rubra</name>
    <dbReference type="NCBI Taxonomy" id="2071873"/>
    <lineage>
        <taxon>Archaea</taxon>
        <taxon>Methanobacteriati</taxon>
        <taxon>Methanobacteriota</taxon>
        <taxon>Stenosarchaea group</taxon>
        <taxon>Halobacteria</taxon>
        <taxon>Halobacteriales</taxon>
        <taxon>Natronomonadaceae</taxon>
        <taxon>Halomarina</taxon>
    </lineage>
</organism>
<dbReference type="PANTHER" id="PTHR40079">
    <property type="entry name" value="MANNAN ENDO-1,4-BETA-MANNOSIDASE E-RELATED"/>
    <property type="match status" value="1"/>
</dbReference>
<gene>
    <name evidence="5" type="ORF">ACFSBT_09755</name>
</gene>
<dbReference type="AlphaFoldDB" id="A0ABD6AUW3"/>
<accession>A0ABD6AUW3</accession>
<feature type="domain" description="GH26" evidence="4">
    <location>
        <begin position="1"/>
        <end position="327"/>
    </location>
</feature>
<evidence type="ECO:0000256" key="3">
    <source>
        <dbReference type="ARBA" id="ARBA00023295"/>
    </source>
</evidence>
<dbReference type="InterPro" id="IPR000805">
    <property type="entry name" value="Glyco_hydro_26"/>
</dbReference>
<dbReference type="Proteomes" id="UP001597187">
    <property type="component" value="Unassembled WGS sequence"/>
</dbReference>
<evidence type="ECO:0000256" key="1">
    <source>
        <dbReference type="ARBA" id="ARBA00007754"/>
    </source>
</evidence>
<keyword evidence="3" id="KW-0326">Glycosidase</keyword>
<dbReference type="Pfam" id="PF02156">
    <property type="entry name" value="Glyco_hydro_26"/>
    <property type="match status" value="1"/>
</dbReference>
<evidence type="ECO:0000259" key="4">
    <source>
        <dbReference type="PROSITE" id="PS51764"/>
    </source>
</evidence>
<name>A0ABD6AUW3_9EURY</name>
<dbReference type="SUPFAM" id="SSF51445">
    <property type="entry name" value="(Trans)glycosidases"/>
    <property type="match status" value="1"/>
</dbReference>
<dbReference type="InterPro" id="IPR022790">
    <property type="entry name" value="GH26_dom"/>
</dbReference>
<reference evidence="5 6" key="1">
    <citation type="journal article" date="2019" name="Int. J. Syst. Evol. Microbiol.">
        <title>The Global Catalogue of Microorganisms (GCM) 10K type strain sequencing project: providing services to taxonomists for standard genome sequencing and annotation.</title>
        <authorList>
            <consortium name="The Broad Institute Genomics Platform"/>
            <consortium name="The Broad Institute Genome Sequencing Center for Infectious Disease"/>
            <person name="Wu L."/>
            <person name="Ma J."/>
        </authorList>
    </citation>
    <scope>NUCLEOTIDE SEQUENCE [LARGE SCALE GENOMIC DNA]</scope>
    <source>
        <strain evidence="5 6">CGMCC 1.12563</strain>
    </source>
</reference>
<protein>
    <submittedName>
        <fullName evidence="5">Glycoside hydrolase family 26 protein</fullName>
    </submittedName>
</protein>
<dbReference type="PROSITE" id="PS51764">
    <property type="entry name" value="GH26"/>
    <property type="match status" value="1"/>
</dbReference>
<dbReference type="RefSeq" id="WP_250873537.1">
    <property type="nucleotide sequence ID" value="NZ_JALXFV010000004.1"/>
</dbReference>
<keyword evidence="2 5" id="KW-0378">Hydrolase</keyword>
<comment type="similarity">
    <text evidence="1">Belongs to the glycosyl hydrolase 26 family.</text>
</comment>
<keyword evidence="6" id="KW-1185">Reference proteome</keyword>
<dbReference type="EMBL" id="JBHUDC010000004">
    <property type="protein sequence ID" value="MFD1513562.1"/>
    <property type="molecule type" value="Genomic_DNA"/>
</dbReference>
<evidence type="ECO:0000313" key="6">
    <source>
        <dbReference type="Proteomes" id="UP001597187"/>
    </source>
</evidence>
<dbReference type="InterPro" id="IPR017853">
    <property type="entry name" value="GH"/>
</dbReference>
<evidence type="ECO:0000256" key="2">
    <source>
        <dbReference type="ARBA" id="ARBA00022801"/>
    </source>
</evidence>
<dbReference type="PANTHER" id="PTHR40079:SF4">
    <property type="entry name" value="GH26 DOMAIN-CONTAINING PROTEIN-RELATED"/>
    <property type="match status" value="1"/>
</dbReference>
<sequence length="347" mass="39380">MSESTPQSFETRSGHLLLGVTPQDGTFTRLAALERWQGRENAVVGVFADVGLSADELLTFGESVLTPIWEHGSIPHVIWQPFVDGREGTPARVPQDIAEGTHDRLFERWADVFDRWLRPREGTERRLYLNFAPEMNGDWVPWDASGGETTPADYVQMYRRVHDIVMATGLTNNHVQWVWTVNHVGRGSWSFEEFYPGDDYVDWCGIHGYNWSKWGGWIAPEHLYGAALTAIRGVSSKPVVISEYGSSSHLDGTTDVVKKGQWIREAFAYFEAEDIRMALWFNYEKETDWAIFGGARGTETVRDGSRTYNAYREYRNAVSSPGVLAAYPDHPRRLTDEEFRGAFGSDL</sequence>
<dbReference type="GO" id="GO:0016798">
    <property type="term" value="F:hydrolase activity, acting on glycosyl bonds"/>
    <property type="evidence" value="ECO:0007669"/>
    <property type="project" value="UniProtKB-KW"/>
</dbReference>
<comment type="caution">
    <text evidence="5">The sequence shown here is derived from an EMBL/GenBank/DDBJ whole genome shotgun (WGS) entry which is preliminary data.</text>
</comment>
<evidence type="ECO:0000313" key="5">
    <source>
        <dbReference type="EMBL" id="MFD1513562.1"/>
    </source>
</evidence>
<dbReference type="Gene3D" id="3.20.20.80">
    <property type="entry name" value="Glycosidases"/>
    <property type="match status" value="1"/>
</dbReference>
<dbReference type="GO" id="GO:0005976">
    <property type="term" value="P:polysaccharide metabolic process"/>
    <property type="evidence" value="ECO:0007669"/>
    <property type="project" value="UniProtKB-ARBA"/>
</dbReference>
<proteinExistence type="inferred from homology"/>